<reference evidence="1 2" key="1">
    <citation type="submission" date="2024-02" db="EMBL/GenBank/DDBJ databases">
        <title>de novo genome assembly of Solanum bulbocastanum strain 11H21.</title>
        <authorList>
            <person name="Hosaka A.J."/>
        </authorList>
    </citation>
    <scope>NUCLEOTIDE SEQUENCE [LARGE SCALE GENOMIC DNA]</scope>
    <source>
        <tissue evidence="1">Young leaves</tissue>
    </source>
</reference>
<comment type="caution">
    <text evidence="1">The sequence shown here is derived from an EMBL/GenBank/DDBJ whole genome shotgun (WGS) entry which is preliminary data.</text>
</comment>
<dbReference type="AlphaFoldDB" id="A0AAN8YLG2"/>
<dbReference type="EMBL" id="JBANQN010000002">
    <property type="protein sequence ID" value="KAK6796587.1"/>
    <property type="molecule type" value="Genomic_DNA"/>
</dbReference>
<evidence type="ECO:0000313" key="2">
    <source>
        <dbReference type="Proteomes" id="UP001371456"/>
    </source>
</evidence>
<name>A0AAN8YLG2_SOLBU</name>
<proteinExistence type="predicted"/>
<dbReference type="Proteomes" id="UP001371456">
    <property type="component" value="Unassembled WGS sequence"/>
</dbReference>
<protein>
    <submittedName>
        <fullName evidence="1">Uncharacterized protein</fullName>
    </submittedName>
</protein>
<organism evidence="1 2">
    <name type="scientific">Solanum bulbocastanum</name>
    <name type="common">Wild potato</name>
    <dbReference type="NCBI Taxonomy" id="147425"/>
    <lineage>
        <taxon>Eukaryota</taxon>
        <taxon>Viridiplantae</taxon>
        <taxon>Streptophyta</taxon>
        <taxon>Embryophyta</taxon>
        <taxon>Tracheophyta</taxon>
        <taxon>Spermatophyta</taxon>
        <taxon>Magnoliopsida</taxon>
        <taxon>eudicotyledons</taxon>
        <taxon>Gunneridae</taxon>
        <taxon>Pentapetalae</taxon>
        <taxon>asterids</taxon>
        <taxon>lamiids</taxon>
        <taxon>Solanales</taxon>
        <taxon>Solanaceae</taxon>
        <taxon>Solanoideae</taxon>
        <taxon>Solaneae</taxon>
        <taxon>Solanum</taxon>
    </lineage>
</organism>
<sequence length="84" mass="9525">MEDLMALSGEYDKAPNLTWSTLSLESRGFFPIAHHAINGYTNFNTTYDIDTTLHPAFAALLKSIYSLKHGKTHRSIINHLYNNI</sequence>
<keyword evidence="2" id="KW-1185">Reference proteome</keyword>
<accession>A0AAN8YLG2</accession>
<gene>
    <name evidence="1" type="ORF">RDI58_004288</name>
</gene>
<evidence type="ECO:0000313" key="1">
    <source>
        <dbReference type="EMBL" id="KAK6796587.1"/>
    </source>
</evidence>